<keyword evidence="5" id="KW-0396">Initiation factor</keyword>
<dbReference type="Pfam" id="PF17832">
    <property type="entry name" value="Pre-PUA"/>
    <property type="match status" value="1"/>
</dbReference>
<dbReference type="SUPFAM" id="SSF88697">
    <property type="entry name" value="PUA domain-like"/>
    <property type="match status" value="1"/>
</dbReference>
<evidence type="ECO:0000256" key="3">
    <source>
        <dbReference type="ARBA" id="ARBA00013816"/>
    </source>
</evidence>
<name>A0A2K6GYD0_PROCO</name>
<comment type="subcellular location">
    <subcellularLocation>
        <location evidence="1">Cytoplasm</location>
    </subcellularLocation>
</comment>
<evidence type="ECO:0000259" key="12">
    <source>
        <dbReference type="PROSITE" id="PS51925"/>
    </source>
</evidence>
<proteinExistence type="inferred from homology"/>
<dbReference type="InterPro" id="IPR039759">
    <property type="entry name" value="eIF2D_SUI1"/>
</dbReference>
<dbReference type="Gene3D" id="3.10.400.20">
    <property type="match status" value="1"/>
</dbReference>
<dbReference type="InterPro" id="IPR041366">
    <property type="entry name" value="Pre-PUA"/>
</dbReference>
<accession>A0A2K6GYD0</accession>
<evidence type="ECO:0000313" key="13">
    <source>
        <dbReference type="Ensembl" id="ENSPCOP00000031209.1"/>
    </source>
</evidence>
<dbReference type="CDD" id="cd11610">
    <property type="entry name" value="eIF2D_N"/>
    <property type="match status" value="1"/>
</dbReference>
<evidence type="ECO:0000256" key="10">
    <source>
        <dbReference type="ARBA" id="ARBA00030186"/>
    </source>
</evidence>
<keyword evidence="6" id="KW-0597">Phosphoprotein</keyword>
<evidence type="ECO:0000256" key="9">
    <source>
        <dbReference type="ARBA" id="ARBA00025522"/>
    </source>
</evidence>
<keyword evidence="4" id="KW-0963">Cytoplasm</keyword>
<reference evidence="13" key="2">
    <citation type="submission" date="2025-09" db="UniProtKB">
        <authorList>
            <consortium name="Ensembl"/>
        </authorList>
    </citation>
    <scope>IDENTIFICATION</scope>
</reference>
<dbReference type="GeneTree" id="ENSGT00550000074865"/>
<dbReference type="InterPro" id="IPR003121">
    <property type="entry name" value="SWIB_MDM2_domain"/>
</dbReference>
<feature type="domain" description="SUI1" evidence="11">
    <location>
        <begin position="367"/>
        <end position="440"/>
    </location>
</feature>
<comment type="function">
    <text evidence="9">Translation initiation factor that is able to deliver tRNA to the P-site of the eukaryotic ribosome in a GTP-independent manner. The binding of Met-tRNA(I) occurs after the AUG codon finds its position in the P-site of 40S ribosomes, the situation that takes place during initiation complex formation on some specific RNAs. Its activity in tRNA binding with 40S subunits does not require the presence of the aminoacyl moiety. Possesses the unique ability to deliver non-Met (elongator) tRNAs into the P-site of the 40S subunit. In addition to its role in initiation, can promote release of deacylated tRNA and mRNA from recycled 40S subunits following ABCE1-mediated dissociation of post-termination ribosomal complexes into subunits.</text>
</comment>
<dbReference type="InterPro" id="IPR039757">
    <property type="entry name" value="EIF2D"/>
</dbReference>
<evidence type="ECO:0000256" key="5">
    <source>
        <dbReference type="ARBA" id="ARBA00022540"/>
    </source>
</evidence>
<dbReference type="InterPro" id="IPR002478">
    <property type="entry name" value="PUA"/>
</dbReference>
<dbReference type="InterPro" id="IPR058886">
    <property type="entry name" value="SWIB_eIF2D"/>
</dbReference>
<evidence type="ECO:0000256" key="8">
    <source>
        <dbReference type="ARBA" id="ARBA00022990"/>
    </source>
</evidence>
<dbReference type="PANTHER" id="PTHR12217:SF4">
    <property type="entry name" value="EUKARYOTIC TRANSLATION INITIATION FACTOR 2D"/>
    <property type="match status" value="1"/>
</dbReference>
<dbReference type="GO" id="GO:0005737">
    <property type="term" value="C:cytoplasm"/>
    <property type="evidence" value="ECO:0007669"/>
    <property type="project" value="UniProtKB-SubCell"/>
</dbReference>
<organism evidence="13 14">
    <name type="scientific">Propithecus coquereli</name>
    <name type="common">Coquerel's sifaka</name>
    <name type="synonym">Propithecus verreauxi coquereli</name>
    <dbReference type="NCBI Taxonomy" id="379532"/>
    <lineage>
        <taxon>Eukaryota</taxon>
        <taxon>Metazoa</taxon>
        <taxon>Chordata</taxon>
        <taxon>Craniata</taxon>
        <taxon>Vertebrata</taxon>
        <taxon>Euteleostomi</taxon>
        <taxon>Mammalia</taxon>
        <taxon>Eutheria</taxon>
        <taxon>Euarchontoglires</taxon>
        <taxon>Primates</taxon>
        <taxon>Strepsirrhini</taxon>
        <taxon>Lemuriformes</taxon>
        <taxon>Indriidae</taxon>
        <taxon>Propithecus</taxon>
    </lineage>
</organism>
<dbReference type="InterPro" id="IPR048247">
    <property type="entry name" value="eIF2D_N"/>
</dbReference>
<gene>
    <name evidence="13" type="primary">EIF2D</name>
</gene>
<dbReference type="CDD" id="cd11608">
    <property type="entry name" value="eIF2D_C"/>
    <property type="match status" value="1"/>
</dbReference>
<dbReference type="InterPro" id="IPR048248">
    <property type="entry name" value="PUA_eIF2d-like"/>
</dbReference>
<dbReference type="GO" id="GO:0003723">
    <property type="term" value="F:RNA binding"/>
    <property type="evidence" value="ECO:0007669"/>
    <property type="project" value="InterPro"/>
</dbReference>
<dbReference type="InterPro" id="IPR036885">
    <property type="entry name" value="SWIB_MDM2_dom_sf"/>
</dbReference>
<dbReference type="CDD" id="cd21156">
    <property type="entry name" value="PUA_eIF2d-like"/>
    <property type="match status" value="1"/>
</dbReference>
<dbReference type="PROSITE" id="PS51925">
    <property type="entry name" value="SWIB_MDM2"/>
    <property type="match status" value="1"/>
</dbReference>
<dbReference type="GO" id="GO:0001731">
    <property type="term" value="P:formation of translation preinitiation complex"/>
    <property type="evidence" value="ECO:0007669"/>
    <property type="project" value="InterPro"/>
</dbReference>
<evidence type="ECO:0000256" key="4">
    <source>
        <dbReference type="ARBA" id="ARBA00022490"/>
    </source>
</evidence>
<evidence type="ECO:0000256" key="7">
    <source>
        <dbReference type="ARBA" id="ARBA00022917"/>
    </source>
</evidence>
<keyword evidence="8" id="KW-0007">Acetylation</keyword>
<evidence type="ECO:0000256" key="6">
    <source>
        <dbReference type="ARBA" id="ARBA00022553"/>
    </source>
</evidence>
<dbReference type="PANTHER" id="PTHR12217">
    <property type="entry name" value="EUKARYOTIC TRANSLATION INITIATION FACTOR 2D"/>
    <property type="match status" value="1"/>
</dbReference>
<dbReference type="SMART" id="SM00359">
    <property type="entry name" value="PUA"/>
    <property type="match status" value="1"/>
</dbReference>
<evidence type="ECO:0000256" key="1">
    <source>
        <dbReference type="ARBA" id="ARBA00004496"/>
    </source>
</evidence>
<sequence length="460" mass="50781">MFAKAFRVKSNTAIKGSDRRKLRADVAAAFPTLGTDQVSELVPGKEELNIVKLYAHRGDAVTVYASGGNPILFELEKNLYPTVYTLWSYPDLLPTFTTWPLVLEKLVGGADLMLPGLVVPPAGLPQVQKGDLCAIALVGNRAPVAIGVAAMSTAEMLTSGLKGRGFSVLHTYQDHLCPEGRQLDIKKSSYRKLSKFLQQMQQEQIIQVKELSKGVESIVAVDWKHPRITSFVMPEPSPTSQTIQEGSREQPYHPPDIKSLYCVPASMTLLFQESGHKKGSVLEGGEVRTVVISYAKKNDLVDADNKNLVKLDPILCDCLLEKNEQHTVTKLPWDSLLTRCLEKLQPAYQVTFPGQEPIVKKGKICPIDITLAQRASNKKVTVVRNLETYGLDPCSVAAILQQRCQASTTITPAPGAKDSLQVQIQGNQVHHLSWLLLEEYQIPRKYIQGLEKAPKPGKKK</sequence>
<protein>
    <recommendedName>
        <fullName evidence="3">Eukaryotic translation initiation factor 2D</fullName>
    </recommendedName>
    <alternativeName>
        <fullName evidence="10">Ligatin</fullName>
    </alternativeName>
</protein>
<dbReference type="SUPFAM" id="SSF47592">
    <property type="entry name" value="SWIB/MDM2 domain"/>
    <property type="match status" value="1"/>
</dbReference>
<dbReference type="Pfam" id="PF01253">
    <property type="entry name" value="SUI1"/>
    <property type="match status" value="1"/>
</dbReference>
<dbReference type="Pfam" id="PF26292">
    <property type="entry name" value="PUA_elF2D"/>
    <property type="match status" value="1"/>
</dbReference>
<dbReference type="Proteomes" id="UP000233160">
    <property type="component" value="Unassembled WGS sequence"/>
</dbReference>
<dbReference type="InterPro" id="IPR036877">
    <property type="entry name" value="SUI1_dom_sf"/>
</dbReference>
<dbReference type="Pfam" id="PF26291">
    <property type="entry name" value="SWIB_eIF2D"/>
    <property type="match status" value="1"/>
</dbReference>
<dbReference type="InterPro" id="IPR057429">
    <property type="entry name" value="WH_eIF2D"/>
</dbReference>
<dbReference type="PROSITE" id="PS50890">
    <property type="entry name" value="PUA"/>
    <property type="match status" value="1"/>
</dbReference>
<dbReference type="Gene3D" id="3.30.780.10">
    <property type="entry name" value="SUI1-like domain"/>
    <property type="match status" value="1"/>
</dbReference>
<dbReference type="Pfam" id="PF25304">
    <property type="entry name" value="WHD_eIF2D"/>
    <property type="match status" value="1"/>
</dbReference>
<dbReference type="FunFam" id="3.30.780.10:FF:000007">
    <property type="entry name" value="Putative eukaryotic translation initiation factor 2d"/>
    <property type="match status" value="1"/>
</dbReference>
<evidence type="ECO:0000313" key="14">
    <source>
        <dbReference type="Proteomes" id="UP000233160"/>
    </source>
</evidence>
<keyword evidence="7" id="KW-0648">Protein biosynthesis</keyword>
<dbReference type="PROSITE" id="PS50296">
    <property type="entry name" value="SUI1"/>
    <property type="match status" value="1"/>
</dbReference>
<dbReference type="FunFam" id="3.10.400.20:FF:000002">
    <property type="entry name" value="Eukaryotic translation initiation factor 2D"/>
    <property type="match status" value="1"/>
</dbReference>
<dbReference type="GO" id="GO:0003743">
    <property type="term" value="F:translation initiation factor activity"/>
    <property type="evidence" value="ECO:0007669"/>
    <property type="project" value="UniProtKB-KW"/>
</dbReference>
<feature type="domain" description="DM2" evidence="12">
    <location>
        <begin position="259"/>
        <end position="343"/>
    </location>
</feature>
<reference evidence="13" key="1">
    <citation type="submission" date="2025-08" db="UniProtKB">
        <authorList>
            <consortium name="Ensembl"/>
        </authorList>
    </citation>
    <scope>IDENTIFICATION</scope>
</reference>
<dbReference type="InterPro" id="IPR015947">
    <property type="entry name" value="PUA-like_sf"/>
</dbReference>
<keyword evidence="14" id="KW-1185">Reference proteome</keyword>
<comment type="similarity">
    <text evidence="2">Belongs to the eIF2D family.</text>
</comment>
<evidence type="ECO:0000259" key="11">
    <source>
        <dbReference type="PROSITE" id="PS50296"/>
    </source>
</evidence>
<dbReference type="Ensembl" id="ENSPCOT00000042163.1">
    <property type="protein sequence ID" value="ENSPCOP00000031209.1"/>
    <property type="gene ID" value="ENSPCOG00000028365.1"/>
</dbReference>
<evidence type="ECO:0000256" key="2">
    <source>
        <dbReference type="ARBA" id="ARBA00010359"/>
    </source>
</evidence>
<dbReference type="InterPro" id="IPR001950">
    <property type="entry name" value="SUI1"/>
</dbReference>
<dbReference type="AlphaFoldDB" id="A0A2K6GYD0"/>
<dbReference type="SUPFAM" id="SSF55159">
    <property type="entry name" value="eIF1-like"/>
    <property type="match status" value="1"/>
</dbReference>